<evidence type="ECO:0000313" key="3">
    <source>
        <dbReference type="Proteomes" id="UP000443090"/>
    </source>
</evidence>
<dbReference type="AlphaFoldDB" id="A0A8H8UA75"/>
<keyword evidence="3" id="KW-1185">Reference proteome</keyword>
<accession>A0A8H8UA75</accession>
<dbReference type="OrthoDB" id="58416at2759"/>
<feature type="domain" description="Hemerythrin-like" evidence="1">
    <location>
        <begin position="49"/>
        <end position="166"/>
    </location>
</feature>
<reference evidence="2 3" key="1">
    <citation type="submission" date="2018-05" db="EMBL/GenBank/DDBJ databases">
        <title>Genome sequencing and assembly of the regulated plant pathogen Lachnellula willkommii and related sister species for the development of diagnostic species identification markers.</title>
        <authorList>
            <person name="Giroux E."/>
            <person name="Bilodeau G."/>
        </authorList>
    </citation>
    <scope>NUCLEOTIDE SEQUENCE [LARGE SCALE GENOMIC DNA]</scope>
    <source>
        <strain evidence="2 3">CBS 160.35</strain>
    </source>
</reference>
<comment type="caution">
    <text evidence="2">The sequence shown here is derived from an EMBL/GenBank/DDBJ whole genome shotgun (WGS) entry which is preliminary data.</text>
</comment>
<dbReference type="Gene3D" id="1.20.120.520">
    <property type="entry name" value="nmb1532 protein domain like"/>
    <property type="match status" value="1"/>
</dbReference>
<dbReference type="EMBL" id="QGMI01000503">
    <property type="protein sequence ID" value="TVY39710.1"/>
    <property type="molecule type" value="Genomic_DNA"/>
</dbReference>
<dbReference type="CDD" id="cd12108">
    <property type="entry name" value="Hr-like"/>
    <property type="match status" value="1"/>
</dbReference>
<name>A0A8H8UA75_9HELO</name>
<dbReference type="PANTHER" id="PTHR38048:SF2">
    <property type="entry name" value="HEMERYTHRIN-LIKE DOMAIN-CONTAINING PROTEIN"/>
    <property type="match status" value="1"/>
</dbReference>
<dbReference type="Pfam" id="PF01814">
    <property type="entry name" value="Hemerythrin"/>
    <property type="match status" value="1"/>
</dbReference>
<proteinExistence type="predicted"/>
<gene>
    <name evidence="2" type="ORF">LOCC1_G004706</name>
</gene>
<protein>
    <recommendedName>
        <fullName evidence="1">Hemerythrin-like domain-containing protein</fullName>
    </recommendedName>
</protein>
<evidence type="ECO:0000259" key="1">
    <source>
        <dbReference type="Pfam" id="PF01814"/>
    </source>
</evidence>
<evidence type="ECO:0000313" key="2">
    <source>
        <dbReference type="EMBL" id="TVY39710.1"/>
    </source>
</evidence>
<sequence length="263" mass="30207">MGSNPTKISKQWADSPFAIIETPRKRRGTCSHTSKAHGAINAAAEMCLVHNTLIRHLNCIYLQAPNVKLDKDIADFTTFIHAWCIILEGHHHYEETLFFPWLEEYIGIENYMGKNIEQHHAFAPGLKELEDYATALKSGKETFDGANVQKIIDNFGPILTQHLREEVESLEALEKFGDKINWVAWSKRVSDHAVKNADKDLAVPLFITNIDFSFEAPIHESAWPPWPWFVGVLFRWVYIARRKDTCRFSSCDSYGMPKELEFV</sequence>
<dbReference type="InterPro" id="IPR053206">
    <property type="entry name" value="Dimeric_xanthone_biosynth"/>
</dbReference>
<dbReference type="InterPro" id="IPR012312">
    <property type="entry name" value="Hemerythrin-like"/>
</dbReference>
<dbReference type="Proteomes" id="UP000443090">
    <property type="component" value="Unassembled WGS sequence"/>
</dbReference>
<dbReference type="PANTHER" id="PTHR38048">
    <property type="entry name" value="EXPRESSED PROTEIN"/>
    <property type="match status" value="1"/>
</dbReference>
<organism evidence="2 3">
    <name type="scientific">Lachnellula occidentalis</name>
    <dbReference type="NCBI Taxonomy" id="215460"/>
    <lineage>
        <taxon>Eukaryota</taxon>
        <taxon>Fungi</taxon>
        <taxon>Dikarya</taxon>
        <taxon>Ascomycota</taxon>
        <taxon>Pezizomycotina</taxon>
        <taxon>Leotiomycetes</taxon>
        <taxon>Helotiales</taxon>
        <taxon>Lachnaceae</taxon>
        <taxon>Lachnellula</taxon>
    </lineage>
</organism>